<dbReference type="InterPro" id="IPR051906">
    <property type="entry name" value="TolC-like"/>
</dbReference>
<name>A0A521DW28_9SPHI</name>
<keyword evidence="7" id="KW-0998">Cell outer membrane</keyword>
<evidence type="ECO:0000256" key="8">
    <source>
        <dbReference type="SAM" id="Coils"/>
    </source>
</evidence>
<dbReference type="GO" id="GO:0009279">
    <property type="term" value="C:cell outer membrane"/>
    <property type="evidence" value="ECO:0007669"/>
    <property type="project" value="UniProtKB-SubCell"/>
</dbReference>
<dbReference type="SUPFAM" id="SSF56954">
    <property type="entry name" value="Outer membrane efflux proteins (OEP)"/>
    <property type="match status" value="1"/>
</dbReference>
<protein>
    <submittedName>
        <fullName evidence="10">Outer membrane protein TolC</fullName>
    </submittedName>
</protein>
<evidence type="ECO:0000256" key="5">
    <source>
        <dbReference type="ARBA" id="ARBA00022692"/>
    </source>
</evidence>
<proteinExistence type="inferred from homology"/>
<evidence type="ECO:0000256" key="1">
    <source>
        <dbReference type="ARBA" id="ARBA00004442"/>
    </source>
</evidence>
<feature type="coiled-coil region" evidence="8">
    <location>
        <begin position="360"/>
        <end position="387"/>
    </location>
</feature>
<dbReference type="PANTHER" id="PTHR30026">
    <property type="entry name" value="OUTER MEMBRANE PROTEIN TOLC"/>
    <property type="match status" value="1"/>
</dbReference>
<evidence type="ECO:0000313" key="11">
    <source>
        <dbReference type="Proteomes" id="UP000320300"/>
    </source>
</evidence>
<comment type="similarity">
    <text evidence="2">Belongs to the outer membrane factor (OMF) (TC 1.B.17) family.</text>
</comment>
<keyword evidence="3" id="KW-0813">Transport</keyword>
<evidence type="ECO:0000256" key="6">
    <source>
        <dbReference type="ARBA" id="ARBA00023136"/>
    </source>
</evidence>
<dbReference type="RefSeq" id="WP_142528623.1">
    <property type="nucleotide sequence ID" value="NZ_CBCSJO010000006.1"/>
</dbReference>
<keyword evidence="9" id="KW-0732">Signal</keyword>
<organism evidence="10 11">
    <name type="scientific">Pedobacter westerhofensis</name>
    <dbReference type="NCBI Taxonomy" id="425512"/>
    <lineage>
        <taxon>Bacteria</taxon>
        <taxon>Pseudomonadati</taxon>
        <taxon>Bacteroidota</taxon>
        <taxon>Sphingobacteriia</taxon>
        <taxon>Sphingobacteriales</taxon>
        <taxon>Sphingobacteriaceae</taxon>
        <taxon>Pedobacter</taxon>
    </lineage>
</organism>
<comment type="subcellular location">
    <subcellularLocation>
        <location evidence="1">Cell outer membrane</location>
    </subcellularLocation>
</comment>
<keyword evidence="11" id="KW-1185">Reference proteome</keyword>
<evidence type="ECO:0000256" key="3">
    <source>
        <dbReference type="ARBA" id="ARBA00022448"/>
    </source>
</evidence>
<dbReference type="InterPro" id="IPR003423">
    <property type="entry name" value="OMP_efflux"/>
</dbReference>
<dbReference type="OrthoDB" id="654853at2"/>
<evidence type="ECO:0000256" key="4">
    <source>
        <dbReference type="ARBA" id="ARBA00022452"/>
    </source>
</evidence>
<gene>
    <name evidence="10" type="ORF">SAMN06265348_106155</name>
</gene>
<accession>A0A521DW28</accession>
<keyword evidence="8" id="KW-0175">Coiled coil</keyword>
<feature type="chain" id="PRO_5021758739" evidence="9">
    <location>
        <begin position="23"/>
        <end position="462"/>
    </location>
</feature>
<evidence type="ECO:0000256" key="2">
    <source>
        <dbReference type="ARBA" id="ARBA00007613"/>
    </source>
</evidence>
<dbReference type="GO" id="GO:0015562">
    <property type="term" value="F:efflux transmembrane transporter activity"/>
    <property type="evidence" value="ECO:0007669"/>
    <property type="project" value="InterPro"/>
</dbReference>
<dbReference type="GO" id="GO:1990281">
    <property type="term" value="C:efflux pump complex"/>
    <property type="evidence" value="ECO:0007669"/>
    <property type="project" value="TreeGrafter"/>
</dbReference>
<dbReference type="AlphaFoldDB" id="A0A521DW28"/>
<keyword evidence="6" id="KW-0472">Membrane</keyword>
<dbReference type="Proteomes" id="UP000320300">
    <property type="component" value="Unassembled WGS sequence"/>
</dbReference>
<sequence length="462" mass="50867">MIILKKLSGVIGLVLLTQVLSAQVQDHTLSVADLVSSVTLKAPSLIADSAAVSIRQSLARETKYNWLPSIKVNYQADLGTNNNVPGAYFGFGIVPSNTGGVRPANDPSNAISNLGVATLDWEIYNFGLFNAQNKAAAADVNVEKQQFKLTKYQLQTSAIEGYLQLFQYQNLVVIQQENITRNQQIRSSIQALAKSGIIAGVDTSIAEAELSKSRLTLLELNNKYTQLQLQLAAISGIDAVKIIADSTISARLISLSLQMPAQENNSAHPLISYYQSRYENSLQKEKVIRKSNLPKLMLEGAVWGRGSSINQDSEFGALNNGWGLSRTNYLVGLGISFNITDIKRQQLRLNTQRSTSSYEQSRLTEQAVNLDTQIKQADAELQTAVARLNEIPHQLSASRAAYRQKFSLYKNGLINIIELNIALNLLYRAEADFAIAKYTLCRAVFQKAITRNQVGLVLNSLK</sequence>
<reference evidence="10 11" key="1">
    <citation type="submission" date="2017-05" db="EMBL/GenBank/DDBJ databases">
        <authorList>
            <person name="Varghese N."/>
            <person name="Submissions S."/>
        </authorList>
    </citation>
    <scope>NUCLEOTIDE SEQUENCE [LARGE SCALE GENOMIC DNA]</scope>
    <source>
        <strain evidence="10 11">DSM 19036</strain>
    </source>
</reference>
<evidence type="ECO:0000313" key="10">
    <source>
        <dbReference type="EMBL" id="SMO75070.1"/>
    </source>
</evidence>
<evidence type="ECO:0000256" key="9">
    <source>
        <dbReference type="SAM" id="SignalP"/>
    </source>
</evidence>
<dbReference type="EMBL" id="FXTN01000006">
    <property type="protein sequence ID" value="SMO75070.1"/>
    <property type="molecule type" value="Genomic_DNA"/>
</dbReference>
<keyword evidence="5" id="KW-0812">Transmembrane</keyword>
<dbReference type="PANTHER" id="PTHR30026:SF20">
    <property type="entry name" value="OUTER MEMBRANE PROTEIN TOLC"/>
    <property type="match status" value="1"/>
</dbReference>
<feature type="signal peptide" evidence="9">
    <location>
        <begin position="1"/>
        <end position="22"/>
    </location>
</feature>
<keyword evidence="4" id="KW-1134">Transmembrane beta strand</keyword>
<dbReference type="Gene3D" id="1.20.1600.10">
    <property type="entry name" value="Outer membrane efflux proteins (OEP)"/>
    <property type="match status" value="1"/>
</dbReference>
<dbReference type="Pfam" id="PF02321">
    <property type="entry name" value="OEP"/>
    <property type="match status" value="1"/>
</dbReference>
<evidence type="ECO:0000256" key="7">
    <source>
        <dbReference type="ARBA" id="ARBA00023237"/>
    </source>
</evidence>
<dbReference type="GO" id="GO:0015288">
    <property type="term" value="F:porin activity"/>
    <property type="evidence" value="ECO:0007669"/>
    <property type="project" value="TreeGrafter"/>
</dbReference>